<name>A0ABV7PU94_9ACTN</name>
<sequence length="109" mass="11896">MSTLGYLGDFVRGPVLFTLYRLGPDQSRYPNGPCEYLIDCDDGVGPHEVCRFTVDADEAAEGSAREADSGKAGDFKAEGLQVTWRGSWNGDPWCPWLLTRAAALLAEPK</sequence>
<reference evidence="2" key="1">
    <citation type="journal article" date="2019" name="Int. J. Syst. Evol. Microbiol.">
        <title>The Global Catalogue of Microorganisms (GCM) 10K type strain sequencing project: providing services to taxonomists for standard genome sequencing and annotation.</title>
        <authorList>
            <consortium name="The Broad Institute Genomics Platform"/>
            <consortium name="The Broad Institute Genome Sequencing Center for Infectious Disease"/>
            <person name="Wu L."/>
            <person name="Ma J."/>
        </authorList>
    </citation>
    <scope>NUCLEOTIDE SEQUENCE [LARGE SCALE GENOMIC DNA]</scope>
    <source>
        <strain evidence="2">CGMCC 4.7396</strain>
    </source>
</reference>
<dbReference type="Proteomes" id="UP001595712">
    <property type="component" value="Unassembled WGS sequence"/>
</dbReference>
<protein>
    <submittedName>
        <fullName evidence="1">Uncharacterized protein</fullName>
    </submittedName>
</protein>
<dbReference type="RefSeq" id="WP_387969333.1">
    <property type="nucleotide sequence ID" value="NZ_JBHRWO010000004.1"/>
</dbReference>
<organism evidence="1 2">
    <name type="scientific">Glycomyces rhizosphaerae</name>
    <dbReference type="NCBI Taxonomy" id="2054422"/>
    <lineage>
        <taxon>Bacteria</taxon>
        <taxon>Bacillati</taxon>
        <taxon>Actinomycetota</taxon>
        <taxon>Actinomycetes</taxon>
        <taxon>Glycomycetales</taxon>
        <taxon>Glycomycetaceae</taxon>
        <taxon>Glycomyces</taxon>
    </lineage>
</organism>
<keyword evidence="2" id="KW-1185">Reference proteome</keyword>
<dbReference type="EMBL" id="JBHRWO010000004">
    <property type="protein sequence ID" value="MFC3491084.1"/>
    <property type="molecule type" value="Genomic_DNA"/>
</dbReference>
<comment type="caution">
    <text evidence="1">The sequence shown here is derived from an EMBL/GenBank/DDBJ whole genome shotgun (WGS) entry which is preliminary data.</text>
</comment>
<evidence type="ECO:0000313" key="2">
    <source>
        <dbReference type="Proteomes" id="UP001595712"/>
    </source>
</evidence>
<evidence type="ECO:0000313" key="1">
    <source>
        <dbReference type="EMBL" id="MFC3491084.1"/>
    </source>
</evidence>
<accession>A0ABV7PU94</accession>
<proteinExistence type="predicted"/>
<gene>
    <name evidence="1" type="ORF">ACFO8M_01100</name>
</gene>